<dbReference type="GO" id="GO:0046872">
    <property type="term" value="F:metal ion binding"/>
    <property type="evidence" value="ECO:0007669"/>
    <property type="project" value="UniProtKB-KW"/>
</dbReference>
<dbReference type="Proteomes" id="UP000481861">
    <property type="component" value="Unassembled WGS sequence"/>
</dbReference>
<dbReference type="EMBL" id="JAADJZ010000026">
    <property type="protein sequence ID" value="KAF2866653.1"/>
    <property type="molecule type" value="Genomic_DNA"/>
</dbReference>
<evidence type="ECO:0000256" key="4">
    <source>
        <dbReference type="ARBA" id="ARBA00022723"/>
    </source>
</evidence>
<evidence type="ECO:0000256" key="2">
    <source>
        <dbReference type="ARBA" id="ARBA00004613"/>
    </source>
</evidence>
<keyword evidence="5" id="KW-0732">Signal</keyword>
<comment type="similarity">
    <text evidence="13">Belongs to the polysaccharide monooxygenase AA9 family.</text>
</comment>
<feature type="domain" description="Auxiliary Activity family 9 catalytic" evidence="16">
    <location>
        <begin position="75"/>
        <end position="259"/>
    </location>
</feature>
<comment type="caution">
    <text evidence="17">The sequence shown here is derived from an EMBL/GenBank/DDBJ whole genome shotgun (WGS) entry which is preliminary data.</text>
</comment>
<dbReference type="OrthoDB" id="6038816at2759"/>
<accession>A0A7C8I481</accession>
<evidence type="ECO:0000256" key="9">
    <source>
        <dbReference type="ARBA" id="ARBA00023033"/>
    </source>
</evidence>
<keyword evidence="4" id="KW-0479">Metal-binding</keyword>
<evidence type="ECO:0000256" key="12">
    <source>
        <dbReference type="ARBA" id="ARBA00023326"/>
    </source>
</evidence>
<comment type="subcellular location">
    <subcellularLocation>
        <location evidence="2">Secreted</location>
    </subcellularLocation>
</comment>
<evidence type="ECO:0000256" key="8">
    <source>
        <dbReference type="ARBA" id="ARBA00023008"/>
    </source>
</evidence>
<dbReference type="GO" id="GO:0004497">
    <property type="term" value="F:monooxygenase activity"/>
    <property type="evidence" value="ECO:0007669"/>
    <property type="project" value="UniProtKB-KW"/>
</dbReference>
<evidence type="ECO:0000256" key="6">
    <source>
        <dbReference type="ARBA" id="ARBA00023001"/>
    </source>
</evidence>
<dbReference type="GO" id="GO:0005576">
    <property type="term" value="C:extracellular region"/>
    <property type="evidence" value="ECO:0007669"/>
    <property type="project" value="UniProtKB-SubCell"/>
</dbReference>
<evidence type="ECO:0000256" key="7">
    <source>
        <dbReference type="ARBA" id="ARBA00023002"/>
    </source>
</evidence>
<reference evidence="17 18" key="1">
    <citation type="submission" date="2020-01" db="EMBL/GenBank/DDBJ databases">
        <authorList>
            <consortium name="DOE Joint Genome Institute"/>
            <person name="Haridas S."/>
            <person name="Albert R."/>
            <person name="Binder M."/>
            <person name="Bloem J."/>
            <person name="Labutti K."/>
            <person name="Salamov A."/>
            <person name="Andreopoulos B."/>
            <person name="Baker S.E."/>
            <person name="Barry K."/>
            <person name="Bills G."/>
            <person name="Bluhm B.H."/>
            <person name="Cannon C."/>
            <person name="Castanera R."/>
            <person name="Culley D.E."/>
            <person name="Daum C."/>
            <person name="Ezra D."/>
            <person name="Gonzalez J.B."/>
            <person name="Henrissat B."/>
            <person name="Kuo A."/>
            <person name="Liang C."/>
            <person name="Lipzen A."/>
            <person name="Lutzoni F."/>
            <person name="Magnuson J."/>
            <person name="Mondo S."/>
            <person name="Nolan M."/>
            <person name="Ohm R."/>
            <person name="Pangilinan J."/>
            <person name="Park H.-J.H."/>
            <person name="Ramirez L."/>
            <person name="Alfaro M."/>
            <person name="Sun H."/>
            <person name="Tritt A."/>
            <person name="Yoshinaga Y."/>
            <person name="Zwiers L.-H.L."/>
            <person name="Turgeon B.G."/>
            <person name="Goodwin S.B."/>
            <person name="Spatafora J.W."/>
            <person name="Crous P.W."/>
            <person name="Grigoriev I.V."/>
        </authorList>
    </citation>
    <scope>NUCLEOTIDE SEQUENCE [LARGE SCALE GENOMIC DNA]</scope>
    <source>
        <strain evidence="17 18">CBS 611.86</strain>
    </source>
</reference>
<evidence type="ECO:0000313" key="18">
    <source>
        <dbReference type="Proteomes" id="UP000481861"/>
    </source>
</evidence>
<keyword evidence="7" id="KW-0560">Oxidoreductase</keyword>
<keyword evidence="8" id="KW-0186">Copper</keyword>
<evidence type="ECO:0000256" key="3">
    <source>
        <dbReference type="ARBA" id="ARBA00022525"/>
    </source>
</evidence>
<dbReference type="GO" id="GO:0016787">
    <property type="term" value="F:hydrolase activity"/>
    <property type="evidence" value="ECO:0007669"/>
    <property type="project" value="UniProtKB-KW"/>
</dbReference>
<evidence type="ECO:0000256" key="14">
    <source>
        <dbReference type="ARBA" id="ARBA00045077"/>
    </source>
</evidence>
<name>A0A7C8I481_9PLEO</name>
<dbReference type="Pfam" id="PF03443">
    <property type="entry name" value="AA9"/>
    <property type="match status" value="1"/>
</dbReference>
<keyword evidence="11" id="KW-0119">Carbohydrate metabolism</keyword>
<keyword evidence="6" id="KW-0136">Cellulose degradation</keyword>
<protein>
    <recommendedName>
        <fullName evidence="15">lytic cellulose monooxygenase (C4-dehydrogenating)</fullName>
        <ecNumber evidence="15">1.14.99.56</ecNumber>
    </recommendedName>
</protein>
<dbReference type="GO" id="GO:0030245">
    <property type="term" value="P:cellulose catabolic process"/>
    <property type="evidence" value="ECO:0007669"/>
    <property type="project" value="UniProtKB-KW"/>
</dbReference>
<evidence type="ECO:0000256" key="1">
    <source>
        <dbReference type="ARBA" id="ARBA00001973"/>
    </source>
</evidence>
<dbReference type="InterPro" id="IPR049892">
    <property type="entry name" value="AA9"/>
</dbReference>
<comment type="catalytic activity">
    <reaction evidence="14">
        <text>[(1-&gt;4)-beta-D-glucosyl]n+m + reduced acceptor + O2 = 4-dehydro-beta-D-glucosyl-[(1-&gt;4)-beta-D-glucosyl]n-1 + [(1-&gt;4)-beta-D-glucosyl]m + acceptor + H2O.</text>
        <dbReference type="EC" id="1.14.99.56"/>
    </reaction>
</comment>
<keyword evidence="12" id="KW-0624">Polysaccharide degradation</keyword>
<keyword evidence="17" id="KW-0378">Hydrolase</keyword>
<evidence type="ECO:0000256" key="11">
    <source>
        <dbReference type="ARBA" id="ARBA00023277"/>
    </source>
</evidence>
<sequence length="282" mass="31395">MTGTQALSDISLEDRHPLFGKMIERSGEKSEFDNPPLDAYHEDYFPSFIVNNIVTPPFKHVREIADAPGYPAGHEVKKGHPVEDIYHRDITCNRDAFNAAAKTETADVIAGSEVGFHIFVGTPNKDWDGYNYIFHDGPAQAYLARAPGDDLSTFTGYDGQWFKIASITAAENTTPNPNYWIVYQKAKIEFSIPTKTPPGKYLLRMEHFMRGNDYGPPQFYVSCAHINVMGSGGGSLDGYDFAKFPGTYNLSDPAIMYKVDAPYDPMELLNYVGPGPKVWTGE</sequence>
<evidence type="ECO:0000256" key="15">
    <source>
        <dbReference type="ARBA" id="ARBA00047174"/>
    </source>
</evidence>
<evidence type="ECO:0000259" key="16">
    <source>
        <dbReference type="Pfam" id="PF03443"/>
    </source>
</evidence>
<evidence type="ECO:0000313" key="17">
    <source>
        <dbReference type="EMBL" id="KAF2866653.1"/>
    </source>
</evidence>
<evidence type="ECO:0000256" key="10">
    <source>
        <dbReference type="ARBA" id="ARBA00023157"/>
    </source>
</evidence>
<evidence type="ECO:0000256" key="5">
    <source>
        <dbReference type="ARBA" id="ARBA00022729"/>
    </source>
</evidence>
<dbReference type="Gene3D" id="2.70.50.70">
    <property type="match status" value="1"/>
</dbReference>
<comment type="cofactor">
    <cofactor evidence="1">
        <name>Cu(2+)</name>
        <dbReference type="ChEBI" id="CHEBI:29036"/>
    </cofactor>
</comment>
<proteinExistence type="inferred from homology"/>
<evidence type="ECO:0000256" key="13">
    <source>
        <dbReference type="ARBA" id="ARBA00044502"/>
    </source>
</evidence>
<keyword evidence="10" id="KW-1015">Disulfide bond</keyword>
<dbReference type="CDD" id="cd21175">
    <property type="entry name" value="LPMO_AA9"/>
    <property type="match status" value="1"/>
</dbReference>
<dbReference type="PANTHER" id="PTHR33353">
    <property type="entry name" value="PUTATIVE (AFU_ORTHOLOGUE AFUA_1G12560)-RELATED"/>
    <property type="match status" value="1"/>
</dbReference>
<dbReference type="AlphaFoldDB" id="A0A7C8I481"/>
<organism evidence="17 18">
    <name type="scientific">Massariosphaeria phaeospora</name>
    <dbReference type="NCBI Taxonomy" id="100035"/>
    <lineage>
        <taxon>Eukaryota</taxon>
        <taxon>Fungi</taxon>
        <taxon>Dikarya</taxon>
        <taxon>Ascomycota</taxon>
        <taxon>Pezizomycotina</taxon>
        <taxon>Dothideomycetes</taxon>
        <taxon>Pleosporomycetidae</taxon>
        <taxon>Pleosporales</taxon>
        <taxon>Pleosporales incertae sedis</taxon>
        <taxon>Massariosphaeria</taxon>
    </lineage>
</organism>
<keyword evidence="18" id="KW-1185">Reference proteome</keyword>
<keyword evidence="3" id="KW-0964">Secreted</keyword>
<gene>
    <name evidence="17" type="ORF">BDV95DRAFT_622668</name>
</gene>
<dbReference type="EC" id="1.14.99.56" evidence="15"/>
<dbReference type="PANTHER" id="PTHR33353:SF10">
    <property type="entry name" value="ENDO-BETA-1,4-GLUCANASE D"/>
    <property type="match status" value="1"/>
</dbReference>
<dbReference type="InterPro" id="IPR005103">
    <property type="entry name" value="AA9_LPMO"/>
</dbReference>
<keyword evidence="9" id="KW-0503">Monooxygenase</keyword>